<dbReference type="OMA" id="FGYFEVV"/>
<dbReference type="Gene3D" id="1.10.240.10">
    <property type="entry name" value="Tyrosyl-Transfer RNA Synthetase"/>
    <property type="match status" value="1"/>
</dbReference>
<dbReference type="GO" id="GO:0004831">
    <property type="term" value="F:tyrosine-tRNA ligase activity"/>
    <property type="evidence" value="ECO:0007669"/>
    <property type="project" value="UniProtKB-EC"/>
</dbReference>
<reference evidence="12" key="2">
    <citation type="submission" date="2021-05" db="UniProtKB">
        <authorList>
            <consortium name="EnsemblPlants"/>
        </authorList>
    </citation>
    <scope>IDENTIFICATION</scope>
    <source>
        <strain evidence="12">subsp. malaccensis</strain>
    </source>
</reference>
<dbReference type="PANTHER" id="PTHR46264">
    <property type="entry name" value="TYROSINE-TRNA LIGASE"/>
    <property type="match status" value="1"/>
</dbReference>
<evidence type="ECO:0000256" key="6">
    <source>
        <dbReference type="ARBA" id="ARBA00023146"/>
    </source>
</evidence>
<keyword evidence="5 9" id="KW-0648">Protein biosynthesis</keyword>
<evidence type="ECO:0000313" key="12">
    <source>
        <dbReference type="EnsemblPlants" id="Ma02_p09330.1"/>
    </source>
</evidence>
<comment type="similarity">
    <text evidence="9">Belongs to the class-I aminoacyl-tRNA synthetase family.</text>
</comment>
<feature type="compositionally biased region" description="Basic and acidic residues" evidence="10">
    <location>
        <begin position="1"/>
        <end position="10"/>
    </location>
</feature>
<dbReference type="EC" id="6.1.1.1" evidence="1"/>
<comment type="catalytic activity">
    <reaction evidence="8">
        <text>tRNA(Tyr) + L-tyrosine + ATP = L-tyrosyl-tRNA(Tyr) + AMP + diphosphate + H(+)</text>
        <dbReference type="Rhea" id="RHEA:10220"/>
        <dbReference type="Rhea" id="RHEA-COMP:9706"/>
        <dbReference type="Rhea" id="RHEA-COMP:9707"/>
        <dbReference type="ChEBI" id="CHEBI:15378"/>
        <dbReference type="ChEBI" id="CHEBI:30616"/>
        <dbReference type="ChEBI" id="CHEBI:33019"/>
        <dbReference type="ChEBI" id="CHEBI:58315"/>
        <dbReference type="ChEBI" id="CHEBI:78442"/>
        <dbReference type="ChEBI" id="CHEBI:78536"/>
        <dbReference type="ChEBI" id="CHEBI:456215"/>
        <dbReference type="EC" id="6.1.1.1"/>
    </reaction>
</comment>
<evidence type="ECO:0000313" key="11">
    <source>
        <dbReference type="EMBL" id="CAG1861548.1"/>
    </source>
</evidence>
<evidence type="ECO:0000256" key="9">
    <source>
        <dbReference type="RuleBase" id="RU363036"/>
    </source>
</evidence>
<dbReference type="PANTHER" id="PTHR46264:SF4">
    <property type="entry name" value="TYROSINE--TRNA LIGASE, CYTOPLASMIC"/>
    <property type="match status" value="1"/>
</dbReference>
<evidence type="ECO:0000256" key="10">
    <source>
        <dbReference type="SAM" id="MobiDB-lite"/>
    </source>
</evidence>
<feature type="region of interest" description="Disordered" evidence="10">
    <location>
        <begin position="1"/>
        <end position="20"/>
    </location>
</feature>
<dbReference type="AlphaFoldDB" id="A0A804I0X3"/>
<dbReference type="EMBL" id="HG996467">
    <property type="protein sequence ID" value="CAG1861548.1"/>
    <property type="molecule type" value="Genomic_DNA"/>
</dbReference>
<keyword evidence="4 9" id="KW-0067">ATP-binding</keyword>
<name>A0A804I0X3_MUSAM</name>
<dbReference type="InterPro" id="IPR050489">
    <property type="entry name" value="Tyr-tRNA_synthase"/>
</dbReference>
<dbReference type="GO" id="GO:0005524">
    <property type="term" value="F:ATP binding"/>
    <property type="evidence" value="ECO:0007669"/>
    <property type="project" value="UniProtKB-KW"/>
</dbReference>
<dbReference type="InParanoid" id="A0A804I0X3"/>
<keyword evidence="2 9" id="KW-0436">Ligase</keyword>
<evidence type="ECO:0000256" key="3">
    <source>
        <dbReference type="ARBA" id="ARBA00022741"/>
    </source>
</evidence>
<dbReference type="SUPFAM" id="SSF52374">
    <property type="entry name" value="Nucleotidylyl transferase"/>
    <property type="match status" value="1"/>
</dbReference>
<dbReference type="EnsemblPlants" id="Ma02_t09330.1">
    <property type="protein sequence ID" value="Ma02_p09330.1"/>
    <property type="gene ID" value="Ma02_g09330"/>
</dbReference>
<reference evidence="11" key="1">
    <citation type="submission" date="2021-03" db="EMBL/GenBank/DDBJ databases">
        <authorList>
            <consortium name="Genoscope - CEA"/>
            <person name="William W."/>
        </authorList>
    </citation>
    <scope>NUCLEOTIDE SEQUENCE</scope>
    <source>
        <strain evidence="11">Doubled-haploid Pahang</strain>
    </source>
</reference>
<dbReference type="Pfam" id="PF00579">
    <property type="entry name" value="tRNA-synt_1b"/>
    <property type="match status" value="1"/>
</dbReference>
<proteinExistence type="inferred from homology"/>
<gene>
    <name evidence="11" type="ORF">GSMUA_64420.1</name>
</gene>
<accession>A0A804I0X3</accession>
<keyword evidence="6 9" id="KW-0030">Aminoacyl-tRNA synthetase</keyword>
<evidence type="ECO:0000256" key="1">
    <source>
        <dbReference type="ARBA" id="ARBA00013160"/>
    </source>
</evidence>
<dbReference type="Proteomes" id="UP000012960">
    <property type="component" value="Unplaced"/>
</dbReference>
<organism evidence="12 13">
    <name type="scientific">Musa acuminata subsp. malaccensis</name>
    <name type="common">Wild banana</name>
    <name type="synonym">Musa malaccensis</name>
    <dbReference type="NCBI Taxonomy" id="214687"/>
    <lineage>
        <taxon>Eukaryota</taxon>
        <taxon>Viridiplantae</taxon>
        <taxon>Streptophyta</taxon>
        <taxon>Embryophyta</taxon>
        <taxon>Tracheophyta</taxon>
        <taxon>Spermatophyta</taxon>
        <taxon>Magnoliopsida</taxon>
        <taxon>Liliopsida</taxon>
        <taxon>Zingiberales</taxon>
        <taxon>Musaceae</taxon>
        <taxon>Musa</taxon>
    </lineage>
</organism>
<evidence type="ECO:0000256" key="5">
    <source>
        <dbReference type="ARBA" id="ARBA00022917"/>
    </source>
</evidence>
<evidence type="ECO:0000256" key="4">
    <source>
        <dbReference type="ARBA" id="ARBA00022840"/>
    </source>
</evidence>
<dbReference type="GO" id="GO:0006418">
    <property type="term" value="P:tRNA aminoacylation for protein translation"/>
    <property type="evidence" value="ECO:0007669"/>
    <property type="project" value="InterPro"/>
</dbReference>
<feature type="compositionally biased region" description="Polar residues" evidence="10">
    <location>
        <begin position="11"/>
        <end position="20"/>
    </location>
</feature>
<keyword evidence="3 9" id="KW-0547">Nucleotide-binding</keyword>
<evidence type="ECO:0000256" key="8">
    <source>
        <dbReference type="ARBA" id="ARBA00048248"/>
    </source>
</evidence>
<dbReference type="InterPro" id="IPR002305">
    <property type="entry name" value="aa-tRNA-synth_Ic"/>
</dbReference>
<sequence>MLPRLHEGQEKMSQSDPSSSILMEGAEADANVKIKKAYCPPKIVEGNPCLEYIKYIVFPWFGYFEVVQQVENGGTKMYNNMEELILDCESGALHPADLKPALSKALNVILQVSVASVGFSFSFYGCPGIQDY</sequence>
<evidence type="ECO:0000313" key="13">
    <source>
        <dbReference type="Proteomes" id="UP000012960"/>
    </source>
</evidence>
<evidence type="ECO:0000256" key="2">
    <source>
        <dbReference type="ARBA" id="ARBA00022598"/>
    </source>
</evidence>
<evidence type="ECO:0000256" key="7">
    <source>
        <dbReference type="ARBA" id="ARBA00033323"/>
    </source>
</evidence>
<dbReference type="Gramene" id="Ma02_t09330.1">
    <property type="protein sequence ID" value="Ma02_p09330.1"/>
    <property type="gene ID" value="Ma02_g09330"/>
</dbReference>
<protein>
    <recommendedName>
        <fullName evidence="1">tyrosine--tRNA ligase</fullName>
        <ecNumber evidence="1">6.1.1.1</ecNumber>
    </recommendedName>
    <alternativeName>
        <fullName evidence="7">Tyrosyl-tRNA synthetase</fullName>
    </alternativeName>
</protein>
<keyword evidence="13" id="KW-1185">Reference proteome</keyword>